<evidence type="ECO:0000313" key="6">
    <source>
        <dbReference type="Proteomes" id="UP001629744"/>
    </source>
</evidence>
<dbReference type="Pfam" id="PF03403">
    <property type="entry name" value="PAF-AH_p_II"/>
    <property type="match status" value="1"/>
</dbReference>
<accession>A0ABW9FPQ5</accession>
<evidence type="ECO:0000256" key="3">
    <source>
        <dbReference type="ARBA" id="ARBA00023098"/>
    </source>
</evidence>
<keyword evidence="3" id="KW-0443">Lipid metabolism</keyword>
<organism evidence="5 6">
    <name type="scientific">Prescottella soli</name>
    <dbReference type="NCBI Taxonomy" id="1543852"/>
    <lineage>
        <taxon>Bacteria</taxon>
        <taxon>Bacillati</taxon>
        <taxon>Actinomycetota</taxon>
        <taxon>Actinomycetes</taxon>
        <taxon>Mycobacteriales</taxon>
        <taxon>Nocardiaceae</taxon>
        <taxon>Prescottella</taxon>
    </lineage>
</organism>
<dbReference type="PANTHER" id="PTHR10272:SF0">
    <property type="entry name" value="PLATELET-ACTIVATING FACTOR ACETYLHYDROLASE"/>
    <property type="match status" value="1"/>
</dbReference>
<keyword evidence="6" id="KW-1185">Reference proteome</keyword>
<evidence type="ECO:0008006" key="7">
    <source>
        <dbReference type="Google" id="ProtNLM"/>
    </source>
</evidence>
<protein>
    <recommendedName>
        <fullName evidence="7">Lipase</fullName>
    </recommendedName>
</protein>
<dbReference type="RefSeq" id="WP_348610174.1">
    <property type="nucleotide sequence ID" value="NZ_CP157276.1"/>
</dbReference>
<keyword evidence="2" id="KW-0442">Lipid degradation</keyword>
<name>A0ABW9FPQ5_9NOCA</name>
<feature type="chain" id="PRO_5047032324" description="Lipase" evidence="4">
    <location>
        <begin position="33"/>
        <end position="421"/>
    </location>
</feature>
<dbReference type="Gene3D" id="3.40.50.1820">
    <property type="entry name" value="alpha/beta hydrolase"/>
    <property type="match status" value="1"/>
</dbReference>
<proteinExistence type="predicted"/>
<feature type="signal peptide" evidence="4">
    <location>
        <begin position="1"/>
        <end position="32"/>
    </location>
</feature>
<evidence type="ECO:0000256" key="2">
    <source>
        <dbReference type="ARBA" id="ARBA00022963"/>
    </source>
</evidence>
<evidence type="ECO:0000313" key="5">
    <source>
        <dbReference type="EMBL" id="MFM1726608.1"/>
    </source>
</evidence>
<keyword evidence="4" id="KW-0732">Signal</keyword>
<reference evidence="5 6" key="1">
    <citation type="submission" date="2023-11" db="EMBL/GenBank/DDBJ databases">
        <authorList>
            <person name="Val-Calvo J."/>
            <person name="Scortti M."/>
            <person name="Vazquez-Boland J."/>
        </authorList>
    </citation>
    <scope>NUCLEOTIDE SEQUENCE [LARGE SCALE GENOMIC DNA]</scope>
    <source>
        <strain evidence="5 6">DSM 46662</strain>
    </source>
</reference>
<dbReference type="Proteomes" id="UP001629744">
    <property type="component" value="Unassembled WGS sequence"/>
</dbReference>
<sequence>MADEQGANMNGHRIGAVCALALALVTSSAAIAAPASAEPGAWNPTIVVPAPSGPSAVGSTTLHLVDSERADPWKPDQRRELMVTVTYPAAHAENYPLAHYVSTEFATGATRDLAAALNLPIEVQGLLGLHSNAHSGAPVQSTAERSLPVVLFSPGAVVPRIFGTGEAEDLASRGYVVVSIDHTFDSQAVEFPGLRIVEGIAPPEESAQSAEWLRTALDARVADTEFVLDEITALADGHNPDVEQRALPNGLSQAVDPSRIGMFGHSLGGFTTAEAMARDPRIDAGVNLDGSLGFDDDLGLAATHGLDRPMLLMSSQQVADTGAFARSWKAFRDNTPGWTRELELTRAGHHSFTDLQTLIPPIAAEVAPEATGYYIGTIPPENAIPAVREYVAAAFDRFLRNRRADILDGADGRFPDVRYVR</sequence>
<gene>
    <name evidence="5" type="ORF">ABEU19_000044</name>
</gene>
<dbReference type="SUPFAM" id="SSF53474">
    <property type="entry name" value="alpha/beta-Hydrolases"/>
    <property type="match status" value="1"/>
</dbReference>
<dbReference type="EMBL" id="JBDLNU010000001">
    <property type="protein sequence ID" value="MFM1726608.1"/>
    <property type="molecule type" value="Genomic_DNA"/>
</dbReference>
<evidence type="ECO:0000256" key="1">
    <source>
        <dbReference type="ARBA" id="ARBA00022801"/>
    </source>
</evidence>
<dbReference type="PANTHER" id="PTHR10272">
    <property type="entry name" value="PLATELET-ACTIVATING FACTOR ACETYLHYDROLASE"/>
    <property type="match status" value="1"/>
</dbReference>
<evidence type="ECO:0000256" key="4">
    <source>
        <dbReference type="SAM" id="SignalP"/>
    </source>
</evidence>
<keyword evidence="1" id="KW-0378">Hydrolase</keyword>
<dbReference type="InterPro" id="IPR029058">
    <property type="entry name" value="AB_hydrolase_fold"/>
</dbReference>
<comment type="caution">
    <text evidence="5">The sequence shown here is derived from an EMBL/GenBank/DDBJ whole genome shotgun (WGS) entry which is preliminary data.</text>
</comment>